<evidence type="ECO:0000256" key="2">
    <source>
        <dbReference type="ARBA" id="ARBA00005887"/>
    </source>
</evidence>
<evidence type="ECO:0000256" key="8">
    <source>
        <dbReference type="RuleBase" id="RU362002"/>
    </source>
</evidence>
<feature type="transmembrane region" description="Helical" evidence="8">
    <location>
        <begin position="242"/>
        <end position="262"/>
    </location>
</feature>
<dbReference type="OMA" id="VVWVLMD"/>
<reference evidence="12" key="1">
    <citation type="submission" date="2025-08" db="UniProtKB">
        <authorList>
            <consortium name="RefSeq"/>
        </authorList>
    </citation>
    <scope>IDENTIFICATION</scope>
</reference>
<evidence type="ECO:0000256" key="6">
    <source>
        <dbReference type="ARBA" id="ARBA00023136"/>
    </source>
</evidence>
<dbReference type="Pfam" id="PF00909">
    <property type="entry name" value="Ammonium_transp"/>
    <property type="match status" value="1"/>
</dbReference>
<feature type="region of interest" description="Disordered" evidence="9">
    <location>
        <begin position="503"/>
        <end position="535"/>
    </location>
</feature>
<comment type="subcellular location">
    <subcellularLocation>
        <location evidence="8">Cell membrane</location>
        <topology evidence="8">Multi-pass membrane protein</topology>
    </subcellularLocation>
    <subcellularLocation>
        <location evidence="1">Membrane</location>
        <topology evidence="1">Multi-pass membrane protein</topology>
    </subcellularLocation>
</comment>
<dbReference type="NCBIfam" id="TIGR00836">
    <property type="entry name" value="amt"/>
    <property type="match status" value="1"/>
</dbReference>
<keyword evidence="6 8" id="KW-0472">Membrane</keyword>
<dbReference type="GO" id="GO:0008519">
    <property type="term" value="F:ammonium channel activity"/>
    <property type="evidence" value="ECO:0007669"/>
    <property type="project" value="InterPro"/>
</dbReference>
<dbReference type="Proteomes" id="UP001165740">
    <property type="component" value="Chromosome 1"/>
</dbReference>
<evidence type="ECO:0000256" key="9">
    <source>
        <dbReference type="SAM" id="MobiDB-lite"/>
    </source>
</evidence>
<evidence type="ECO:0000256" key="5">
    <source>
        <dbReference type="ARBA" id="ARBA00022989"/>
    </source>
</evidence>
<feature type="transmembrane region" description="Helical" evidence="8">
    <location>
        <begin position="293"/>
        <end position="314"/>
    </location>
</feature>
<dbReference type="FunFam" id="1.10.3430.10:FF:000008">
    <property type="entry name" value="Ammonium transporter"/>
    <property type="match status" value="1"/>
</dbReference>
<evidence type="ECO:0000313" key="11">
    <source>
        <dbReference type="Proteomes" id="UP001165740"/>
    </source>
</evidence>
<feature type="domain" description="Ammonium transporter AmtB-like" evidence="10">
    <location>
        <begin position="20"/>
        <end position="416"/>
    </location>
</feature>
<dbReference type="AlphaFoldDB" id="A0A9U8EG59"/>
<comment type="similarity">
    <text evidence="2 8">Belongs to the ammonia transporter channel (TC 1.A.11.2) family.</text>
</comment>
<name>A0A9U8EG59_BIOGL</name>
<dbReference type="RefSeq" id="XP_013085164.2">
    <property type="nucleotide sequence ID" value="XM_013229710.2"/>
</dbReference>
<evidence type="ECO:0000256" key="3">
    <source>
        <dbReference type="ARBA" id="ARBA00022448"/>
    </source>
</evidence>
<organism evidence="11 12">
    <name type="scientific">Biomphalaria glabrata</name>
    <name type="common">Bloodfluke planorb</name>
    <name type="synonym">Freshwater snail</name>
    <dbReference type="NCBI Taxonomy" id="6526"/>
    <lineage>
        <taxon>Eukaryota</taxon>
        <taxon>Metazoa</taxon>
        <taxon>Spiralia</taxon>
        <taxon>Lophotrochozoa</taxon>
        <taxon>Mollusca</taxon>
        <taxon>Gastropoda</taxon>
        <taxon>Heterobranchia</taxon>
        <taxon>Euthyneura</taxon>
        <taxon>Panpulmonata</taxon>
        <taxon>Hygrophila</taxon>
        <taxon>Lymnaeoidea</taxon>
        <taxon>Planorbidae</taxon>
        <taxon>Biomphalaria</taxon>
    </lineage>
</organism>
<keyword evidence="11" id="KW-1185">Reference proteome</keyword>
<dbReference type="OrthoDB" id="534912at2759"/>
<dbReference type="GO" id="GO:0097272">
    <property type="term" value="P:ammonium homeostasis"/>
    <property type="evidence" value="ECO:0007669"/>
    <property type="project" value="TreeGrafter"/>
</dbReference>
<dbReference type="GeneID" id="106069933"/>
<dbReference type="InterPro" id="IPR024041">
    <property type="entry name" value="NH4_transpt_AmtB-like_dom"/>
</dbReference>
<keyword evidence="4 8" id="KW-0812">Transmembrane</keyword>
<comment type="caution">
    <text evidence="8">Lacks conserved residue(s) required for the propagation of feature annotation.</text>
</comment>
<protein>
    <recommendedName>
        <fullName evidence="8">Ammonium transporter</fullName>
    </recommendedName>
</protein>
<evidence type="ECO:0000313" key="12">
    <source>
        <dbReference type="RefSeq" id="XP_013085164.2"/>
    </source>
</evidence>
<dbReference type="Gene3D" id="1.10.3430.10">
    <property type="entry name" value="Ammonium transporter AmtB like domains"/>
    <property type="match status" value="1"/>
</dbReference>
<feature type="compositionally biased region" description="Polar residues" evidence="9">
    <location>
        <begin position="506"/>
        <end position="516"/>
    </location>
</feature>
<feature type="transmembrane region" description="Helical" evidence="8">
    <location>
        <begin position="209"/>
        <end position="230"/>
    </location>
</feature>
<dbReference type="KEGG" id="bgt:106069933"/>
<accession>A0A9U8EG59</accession>
<evidence type="ECO:0000256" key="1">
    <source>
        <dbReference type="ARBA" id="ARBA00004141"/>
    </source>
</evidence>
<dbReference type="SUPFAM" id="SSF111352">
    <property type="entry name" value="Ammonium transporter"/>
    <property type="match status" value="1"/>
</dbReference>
<feature type="transmembrane region" description="Helical" evidence="8">
    <location>
        <begin position="269"/>
        <end position="287"/>
    </location>
</feature>
<keyword evidence="7 8" id="KW-0924">Ammonia transport</keyword>
<sequence length="648" mass="70433">MTSNLSVSTQEPKARDDAIWLLTTAFIIFTMQSGFGLLESGCVSSKNEVNIMAKNVADVVFGGMSYWMVGYGLSYGDGEGTNGFCGIGKFFIDPDNENMGEEFSRFVFQSSFATTATTIVSGAIAERTRYLAYMIFSFFNTFVFCIAAHWVWSEHGWLKKMGVVDIAGDGPVHLVGGAVSLIGAIMIKPRAKRFTPQDDHEMGSPSGTLLGLFVLWWGWLAFNCGSTYGISEGKWKLASRAAATTLMAGTAGGIVGSFGSYIAKKKKFLIPWIVNGVLGGLVSITASCAVTGVWEALVIGSSGAVFVLLTNELLIKLRIDDPVSAIPVHFTGGVWGLLATGIFVHKDTITNNFSARPGIVQGGSATLLGVQALAALAISAWAIGVGGLLLKVIDLTVGLRLTPENEEIGADMSEHGIRSFNSAHRIQHLSDLNSLLELVEHGLVPGIRKVSAPSSTDHTSLQTTENSTHKIDGINEQKPKRFRLHGRIWQALQHRVDKYIPHQDQNHNGMPQQRSTTFRKSHQKHRLSGEETRPDAVVSDNLTVENGNNISMISYLNNDMTEDTQAYDLVASSQKILQRNLFHIIRKKSLRQPLKNISIKLLLSNELTSDSTEDSSSRTSAIGQHDPSLALDKVVTSCGLVRVNTSWK</sequence>
<feature type="transmembrane region" description="Helical" evidence="8">
    <location>
        <begin position="365"/>
        <end position="390"/>
    </location>
</feature>
<dbReference type="PANTHER" id="PTHR11730">
    <property type="entry name" value="AMMONIUM TRANSPORTER"/>
    <property type="match status" value="1"/>
</dbReference>
<dbReference type="PANTHER" id="PTHR11730:SF58">
    <property type="entry name" value="AMMONIUM TRANSPORTER"/>
    <property type="match status" value="1"/>
</dbReference>
<feature type="compositionally biased region" description="Basic residues" evidence="9">
    <location>
        <begin position="517"/>
        <end position="526"/>
    </location>
</feature>
<dbReference type="InterPro" id="IPR029020">
    <property type="entry name" value="Ammonium/urea_transptr"/>
</dbReference>
<proteinExistence type="inferred from homology"/>
<dbReference type="GO" id="GO:0005886">
    <property type="term" value="C:plasma membrane"/>
    <property type="evidence" value="ECO:0007669"/>
    <property type="project" value="UniProtKB-SubCell"/>
</dbReference>
<feature type="transmembrane region" description="Helical" evidence="8">
    <location>
        <begin position="326"/>
        <end position="345"/>
    </location>
</feature>
<dbReference type="InterPro" id="IPR001905">
    <property type="entry name" value="Ammonium_transpt"/>
</dbReference>
<keyword evidence="3 8" id="KW-0813">Transport</keyword>
<evidence type="ECO:0000256" key="7">
    <source>
        <dbReference type="ARBA" id="ARBA00023177"/>
    </source>
</evidence>
<feature type="transmembrane region" description="Helical" evidence="8">
    <location>
        <begin position="130"/>
        <end position="152"/>
    </location>
</feature>
<evidence type="ECO:0000259" key="10">
    <source>
        <dbReference type="Pfam" id="PF00909"/>
    </source>
</evidence>
<keyword evidence="5 8" id="KW-1133">Transmembrane helix</keyword>
<evidence type="ECO:0000256" key="4">
    <source>
        <dbReference type="ARBA" id="ARBA00022692"/>
    </source>
</evidence>
<gene>
    <name evidence="12" type="primary">LOC106069933</name>
</gene>
<feature type="transmembrane region" description="Helical" evidence="8">
    <location>
        <begin position="18"/>
        <end position="38"/>
    </location>
</feature>
<feature type="transmembrane region" description="Helical" evidence="8">
    <location>
        <begin position="172"/>
        <end position="188"/>
    </location>
</feature>